<dbReference type="Gene3D" id="3.90.650.10">
    <property type="entry name" value="PurM-like C-terminal domain"/>
    <property type="match status" value="2"/>
</dbReference>
<evidence type="ECO:0000259" key="9">
    <source>
        <dbReference type="Pfam" id="PF00586"/>
    </source>
</evidence>
<evidence type="ECO:0000256" key="3">
    <source>
        <dbReference type="ARBA" id="ARBA00022723"/>
    </source>
</evidence>
<keyword evidence="4 8" id="KW-0547">Nucleotide-binding</keyword>
<keyword evidence="3 8" id="KW-0479">Metal-binding</keyword>
<dbReference type="InterPro" id="IPR010918">
    <property type="entry name" value="PurM-like_C_dom"/>
</dbReference>
<dbReference type="STRING" id="649638.Trad_1554"/>
<keyword evidence="2 8" id="KW-0436">Ligase</keyword>
<dbReference type="eggNOG" id="COG0046">
    <property type="taxonomic scope" value="Bacteria"/>
</dbReference>
<dbReference type="Pfam" id="PF18072">
    <property type="entry name" value="FGAR-AT_linker"/>
    <property type="match status" value="1"/>
</dbReference>
<dbReference type="Proteomes" id="UP000000379">
    <property type="component" value="Chromosome"/>
</dbReference>
<feature type="active site" evidence="8">
    <location>
        <position position="52"/>
    </location>
</feature>
<dbReference type="OrthoDB" id="9804441at2"/>
<comment type="subunit">
    <text evidence="8">Monomer. Part of the FGAM synthase complex composed of 1 PurL, 1 PurQ and 2 PurS subunits.</text>
</comment>
<dbReference type="InterPro" id="IPR036921">
    <property type="entry name" value="PurM-like_N_sf"/>
</dbReference>
<dbReference type="CDD" id="cd02204">
    <property type="entry name" value="PurL_repeat2"/>
    <property type="match status" value="1"/>
</dbReference>
<comment type="pathway">
    <text evidence="8">Purine metabolism; IMP biosynthesis via de novo pathway; 5-amino-1-(5-phospho-D-ribosyl)imidazole from N(2)-formyl-N(1)-(5-phospho-D-ribosyl)glycinamide: step 1/2.</text>
</comment>
<comment type="catalytic activity">
    <reaction evidence="8">
        <text>N(2)-formyl-N(1)-(5-phospho-beta-D-ribosyl)glycinamide + L-glutamine + ATP + H2O = 2-formamido-N(1)-(5-O-phospho-beta-D-ribosyl)acetamidine + L-glutamate + ADP + phosphate + H(+)</text>
        <dbReference type="Rhea" id="RHEA:17129"/>
        <dbReference type="ChEBI" id="CHEBI:15377"/>
        <dbReference type="ChEBI" id="CHEBI:15378"/>
        <dbReference type="ChEBI" id="CHEBI:29985"/>
        <dbReference type="ChEBI" id="CHEBI:30616"/>
        <dbReference type="ChEBI" id="CHEBI:43474"/>
        <dbReference type="ChEBI" id="CHEBI:58359"/>
        <dbReference type="ChEBI" id="CHEBI:147286"/>
        <dbReference type="ChEBI" id="CHEBI:147287"/>
        <dbReference type="ChEBI" id="CHEBI:456216"/>
        <dbReference type="EC" id="6.3.5.3"/>
    </reaction>
</comment>
<dbReference type="RefSeq" id="WP_013178041.1">
    <property type="nucleotide sequence ID" value="NC_014221.1"/>
</dbReference>
<evidence type="ECO:0000256" key="5">
    <source>
        <dbReference type="ARBA" id="ARBA00022755"/>
    </source>
</evidence>
<comment type="caution">
    <text evidence="8">Lacks conserved residue(s) required for the propagation of feature annotation.</text>
</comment>
<feature type="domain" description="PurM-like N-terminal" evidence="9">
    <location>
        <begin position="446"/>
        <end position="567"/>
    </location>
</feature>
<feature type="active site" description="Proton acceptor" evidence="8">
    <location>
        <position position="98"/>
    </location>
</feature>
<evidence type="ECO:0000313" key="12">
    <source>
        <dbReference type="EMBL" id="ADI14673.1"/>
    </source>
</evidence>
<comment type="subcellular location">
    <subcellularLocation>
        <location evidence="8">Cytoplasm</location>
    </subcellularLocation>
</comment>
<dbReference type="GO" id="GO:0000287">
    <property type="term" value="F:magnesium ion binding"/>
    <property type="evidence" value="ECO:0007669"/>
    <property type="project" value="UniProtKB-UniRule"/>
</dbReference>
<feature type="binding site" evidence="8">
    <location>
        <position position="539"/>
    </location>
    <ligand>
        <name>ATP</name>
        <dbReference type="ChEBI" id="CHEBI:30616"/>
    </ligand>
</feature>
<dbReference type="FunFam" id="3.30.1330.10:FF:000004">
    <property type="entry name" value="Phosphoribosylformylglycinamidine synthase subunit PurL"/>
    <property type="match status" value="1"/>
</dbReference>
<feature type="domain" description="PurM-like C-terminal" evidence="10">
    <location>
        <begin position="208"/>
        <end position="360"/>
    </location>
</feature>
<evidence type="ECO:0000256" key="7">
    <source>
        <dbReference type="ARBA" id="ARBA00022842"/>
    </source>
</evidence>
<accession>D7CXS1</accession>
<proteinExistence type="inferred from homology"/>
<feature type="binding site" evidence="8">
    <location>
        <position position="275"/>
    </location>
    <ligand>
        <name>Mg(2+)</name>
        <dbReference type="ChEBI" id="CHEBI:18420"/>
        <label>2</label>
    </ligand>
</feature>
<feature type="domain" description="PurM-like N-terminal" evidence="9">
    <location>
        <begin position="77"/>
        <end position="195"/>
    </location>
</feature>
<dbReference type="NCBIfam" id="TIGR01736">
    <property type="entry name" value="FGAM_synth_II"/>
    <property type="match status" value="1"/>
</dbReference>
<feature type="binding site" evidence="8">
    <location>
        <begin position="97"/>
        <end position="100"/>
    </location>
    <ligand>
        <name>substrate</name>
    </ligand>
</feature>
<evidence type="ECO:0000313" key="13">
    <source>
        <dbReference type="Proteomes" id="UP000000379"/>
    </source>
</evidence>
<feature type="binding site" evidence="8">
    <location>
        <position position="502"/>
    </location>
    <ligand>
        <name>ATP</name>
        <dbReference type="ChEBI" id="CHEBI:30616"/>
    </ligand>
</feature>
<feature type="binding site" evidence="8">
    <location>
        <position position="55"/>
    </location>
    <ligand>
        <name>ATP</name>
        <dbReference type="ChEBI" id="CHEBI:30616"/>
    </ligand>
</feature>
<evidence type="ECO:0000259" key="11">
    <source>
        <dbReference type="Pfam" id="PF18072"/>
    </source>
</evidence>
<dbReference type="Pfam" id="PF02769">
    <property type="entry name" value="AIRS_C"/>
    <property type="match status" value="2"/>
</dbReference>
<dbReference type="KEGG" id="tra:Trad_1554"/>
<keyword evidence="5 8" id="KW-0658">Purine biosynthesis</keyword>
<name>D7CXS1_TRURR</name>
<dbReference type="PIRSF" id="PIRSF001587">
    <property type="entry name" value="FGAM_synthase_II"/>
    <property type="match status" value="1"/>
</dbReference>
<sequence>MTRSAPPGARSLRDRAATFGLSPEEFDRVTAHLGREPNALEAGVFGALWSEHCGYKNSRPLLKRLPTEGPQVLQGPGENAGVVDVGEGWAVAFKMESHNHPSAVEPVQGAATGVGGILRDIFAMGARPVAVLNSLRFGDPDDPETGARTRYLLSGVVEGIAHYGNAVGVPTVGGEIVFHPSYAENPLVNVMALGLLRHEALQSGTVGEVGNRLIYVGSKTGRDGLGGAVFASADLSAASDADRPAVQVGDPFMEKLLLEACLEAIQAGLVVGVQDMGAAGLSSSVAEMAYRAGRGVDLYLERVPRREPGMSPLEVMLSESQERMVLTARPDQEPELLALLARWELDAVAIGEVAEHGALRLFEHGRVVGELPVAALNEAPSYTREGREDEAVRAAREVPLEVPVPSDLKGAWLTLLESPTVASKRPVYERYDHQVMTNTVVLPGEADAAVLRVKGTTLGVAATTDCNPRYCYLDPYEGAKHAVAEAARNVACVGATPLAITDNLNFGNPTRPEVYHQMARAVEGLRDACLALGTPVTGGNVSLYNQYRAPGGVRAVHPTPTVGLVGRLPDVTKRATLAFKRAGDAVLLVGDNTDELGASEYLARVHGLERGRPPRLDLERARALHDGVSSLIQRGLCDTAHDLSEGGLAVALAEMALAGGMGARVALDDPLRPDALLFGEAASRVLLAVPEARVAAVTAHLAGYGLPVRRLGAVGGEAVTLELRAAARTVTLPLSALGRAYRAPLEAALS</sequence>
<evidence type="ECO:0000256" key="1">
    <source>
        <dbReference type="ARBA" id="ARBA00022490"/>
    </source>
</evidence>
<dbReference type="HOGENOM" id="CLU_003100_0_1_0"/>
<dbReference type="AlphaFoldDB" id="D7CXS1"/>
<feature type="binding site" evidence="8">
    <location>
        <position position="94"/>
    </location>
    <ligand>
        <name>ATP</name>
        <dbReference type="ChEBI" id="CHEBI:30616"/>
    </ligand>
</feature>
<protein>
    <recommendedName>
        <fullName evidence="8">Phosphoribosylformylglycinamidine synthase subunit PurL</fullName>
        <shortName evidence="8">FGAM synthase</shortName>
        <ecNumber evidence="8">6.3.5.3</ecNumber>
    </recommendedName>
    <alternativeName>
        <fullName evidence="8">Formylglycinamide ribonucleotide amidotransferase subunit II</fullName>
        <shortName evidence="8">FGAR amidotransferase II</shortName>
        <shortName evidence="8">FGAR-AT II</shortName>
    </alternativeName>
    <alternativeName>
        <fullName evidence="8">Glutamine amidotransferase PurL</fullName>
    </alternativeName>
    <alternativeName>
        <fullName evidence="8">Phosphoribosylformylglycinamidine synthase subunit II</fullName>
    </alternativeName>
</protein>
<dbReference type="InterPro" id="IPR016188">
    <property type="entry name" value="PurM-like_N"/>
</dbReference>
<dbReference type="SUPFAM" id="SSF55326">
    <property type="entry name" value="PurM N-terminal domain-like"/>
    <property type="match status" value="2"/>
</dbReference>
<dbReference type="EMBL" id="CP002049">
    <property type="protein sequence ID" value="ADI14673.1"/>
    <property type="molecule type" value="Genomic_DNA"/>
</dbReference>
<dbReference type="GO" id="GO:0004642">
    <property type="term" value="F:phosphoribosylformylglycinamidine synthase activity"/>
    <property type="evidence" value="ECO:0007669"/>
    <property type="project" value="UniProtKB-UniRule"/>
</dbReference>
<dbReference type="Gene3D" id="3.30.1330.10">
    <property type="entry name" value="PurM-like, N-terminal domain"/>
    <property type="match status" value="2"/>
</dbReference>
<reference evidence="12 13" key="2">
    <citation type="journal article" date="2011" name="Stand. Genomic Sci.">
        <title>Complete genome sequence of Truepera radiovictrix type strain (RQ-24).</title>
        <authorList>
            <person name="Ivanova N."/>
            <person name="Rohde C."/>
            <person name="Munk C."/>
            <person name="Nolan M."/>
            <person name="Lucas S."/>
            <person name="Del Rio T.G."/>
            <person name="Tice H."/>
            <person name="Deshpande S."/>
            <person name="Cheng J.F."/>
            <person name="Tapia R."/>
            <person name="Han C."/>
            <person name="Goodwin L."/>
            <person name="Pitluck S."/>
            <person name="Liolios K."/>
            <person name="Mavromatis K."/>
            <person name="Mikhailova N."/>
            <person name="Pati A."/>
            <person name="Chen A."/>
            <person name="Palaniappan K."/>
            <person name="Land M."/>
            <person name="Hauser L."/>
            <person name="Chang Y.J."/>
            <person name="Jeffries C.D."/>
            <person name="Brambilla E."/>
            <person name="Rohde M."/>
            <person name="Goker M."/>
            <person name="Tindall B.J."/>
            <person name="Woyke T."/>
            <person name="Bristow J."/>
            <person name="Eisen J.A."/>
            <person name="Markowitz V."/>
            <person name="Hugenholtz P."/>
            <person name="Kyrpides N.C."/>
            <person name="Klenk H.P."/>
            <person name="Lapidus A."/>
        </authorList>
    </citation>
    <scope>NUCLEOTIDE SEQUENCE [LARGE SCALE GENOMIC DNA]</scope>
    <source>
        <strain evidence="13">DSM 17093 / CIP 108686 / LMG 22925 / RQ-24</strain>
    </source>
</reference>
<keyword evidence="1 8" id="KW-0963">Cytoplasm</keyword>
<dbReference type="GO" id="GO:0006189">
    <property type="term" value="P:'de novo' IMP biosynthetic process"/>
    <property type="evidence" value="ECO:0007669"/>
    <property type="project" value="UniProtKB-UniRule"/>
</dbReference>
<comment type="similarity">
    <text evidence="8">Belongs to the FGAMS family.</text>
</comment>
<feature type="domain" description="Phosphoribosylformylglycinamidine synthase linker" evidence="11">
    <location>
        <begin position="16"/>
        <end position="56"/>
    </location>
</feature>
<feature type="domain" description="PurM-like C-terminal" evidence="10">
    <location>
        <begin position="581"/>
        <end position="717"/>
    </location>
</feature>
<evidence type="ECO:0000256" key="8">
    <source>
        <dbReference type="HAMAP-Rule" id="MF_00420"/>
    </source>
</evidence>
<dbReference type="InterPro" id="IPR036676">
    <property type="entry name" value="PurM-like_C_sf"/>
</dbReference>
<feature type="binding site" evidence="8">
    <location>
        <position position="542"/>
    </location>
    <ligand>
        <name>substrate</name>
    </ligand>
</feature>
<dbReference type="GO" id="GO:0005524">
    <property type="term" value="F:ATP binding"/>
    <property type="evidence" value="ECO:0007669"/>
    <property type="project" value="UniProtKB-UniRule"/>
</dbReference>
<feature type="binding site" evidence="8">
    <location>
        <position position="119"/>
    </location>
    <ligand>
        <name>substrate</name>
    </ligand>
</feature>
<evidence type="ECO:0000256" key="4">
    <source>
        <dbReference type="ARBA" id="ARBA00022741"/>
    </source>
</evidence>
<dbReference type="InterPro" id="IPR010074">
    <property type="entry name" value="PRibForGlyAmidine_synth_PurL"/>
</dbReference>
<evidence type="ECO:0000256" key="6">
    <source>
        <dbReference type="ARBA" id="ARBA00022840"/>
    </source>
</evidence>
<dbReference type="EC" id="6.3.5.3" evidence="8"/>
<dbReference type="PANTHER" id="PTHR43555:SF1">
    <property type="entry name" value="PHOSPHORIBOSYLFORMYLGLYCINAMIDINE SYNTHASE SUBUNIT PURL"/>
    <property type="match status" value="1"/>
</dbReference>
<dbReference type="HAMAP" id="MF_00420">
    <property type="entry name" value="PurL_2"/>
    <property type="match status" value="1"/>
</dbReference>
<feature type="binding site" evidence="8">
    <location>
        <position position="120"/>
    </location>
    <ligand>
        <name>Mg(2+)</name>
        <dbReference type="ChEBI" id="CHEBI:18420"/>
        <label>2</label>
    </ligand>
</feature>
<reference evidence="13" key="1">
    <citation type="submission" date="2010-05" db="EMBL/GenBank/DDBJ databases">
        <title>The complete genome of Truepera radiovictris DSM 17093.</title>
        <authorList>
            <consortium name="US DOE Joint Genome Institute (JGI-PGF)"/>
            <person name="Lucas S."/>
            <person name="Copeland A."/>
            <person name="Lapidus A."/>
            <person name="Glavina del Rio T."/>
            <person name="Dalin E."/>
            <person name="Tice H."/>
            <person name="Bruce D."/>
            <person name="Goodwin L."/>
            <person name="Pitluck S."/>
            <person name="Kyrpides N."/>
            <person name="Mavromatis K."/>
            <person name="Ovchinnikova G."/>
            <person name="Munk A.C."/>
            <person name="Detter J.C."/>
            <person name="Han C."/>
            <person name="Tapia R."/>
            <person name="Land M."/>
            <person name="Hauser L."/>
            <person name="Markowitz V."/>
            <person name="Cheng J.-F."/>
            <person name="Hugenholtz P."/>
            <person name="Woyke T."/>
            <person name="Wu D."/>
            <person name="Tindall B."/>
            <person name="Pomrenke H.G."/>
            <person name="Brambilla E."/>
            <person name="Klenk H.-P."/>
            <person name="Eisen J.A."/>
        </authorList>
    </citation>
    <scope>NUCLEOTIDE SEQUENCE [LARGE SCALE GENOMIC DNA]</scope>
    <source>
        <strain evidence="13">DSM 17093 / CIP 108686 / LMG 22925 / RQ-24</strain>
    </source>
</reference>
<feature type="binding site" evidence="8">
    <location>
        <position position="540"/>
    </location>
    <ligand>
        <name>Mg(2+)</name>
        <dbReference type="ChEBI" id="CHEBI:18420"/>
        <label>1</label>
    </ligand>
</feature>
<dbReference type="UniPathway" id="UPA00074">
    <property type="reaction ID" value="UER00128"/>
</dbReference>
<dbReference type="CDD" id="cd02203">
    <property type="entry name" value="PurL_repeat1"/>
    <property type="match status" value="1"/>
</dbReference>
<feature type="binding site" evidence="8">
    <location>
        <begin position="319"/>
        <end position="321"/>
    </location>
    <ligand>
        <name>substrate</name>
    </ligand>
</feature>
<evidence type="ECO:0000256" key="2">
    <source>
        <dbReference type="ARBA" id="ARBA00022598"/>
    </source>
</evidence>
<organism evidence="12 13">
    <name type="scientific">Truepera radiovictrix (strain DSM 17093 / CIP 108686 / LMG 22925 / RQ-24)</name>
    <dbReference type="NCBI Taxonomy" id="649638"/>
    <lineage>
        <taxon>Bacteria</taxon>
        <taxon>Thermotogati</taxon>
        <taxon>Deinococcota</taxon>
        <taxon>Deinococci</taxon>
        <taxon>Trueperales</taxon>
        <taxon>Trueperaceae</taxon>
        <taxon>Truepera</taxon>
    </lineage>
</organism>
<dbReference type="NCBIfam" id="NF002290">
    <property type="entry name" value="PRK01213.1"/>
    <property type="match status" value="1"/>
</dbReference>
<dbReference type="Pfam" id="PF00586">
    <property type="entry name" value="AIRS"/>
    <property type="match status" value="2"/>
</dbReference>
<feature type="binding site" evidence="8">
    <location>
        <position position="96"/>
    </location>
    <ligand>
        <name>Mg(2+)</name>
        <dbReference type="ChEBI" id="CHEBI:18420"/>
        <label>1</label>
    </ligand>
</feature>
<dbReference type="GO" id="GO:0005737">
    <property type="term" value="C:cytoplasm"/>
    <property type="evidence" value="ECO:0007669"/>
    <property type="project" value="UniProtKB-SubCell"/>
</dbReference>
<dbReference type="SUPFAM" id="SSF56042">
    <property type="entry name" value="PurM C-terminal domain-like"/>
    <property type="match status" value="2"/>
</dbReference>
<comment type="function">
    <text evidence="8">Part of the phosphoribosylformylglycinamidine synthase complex involved in the purines biosynthetic pathway. Catalyzes the ATP-dependent conversion of formylglycinamide ribonucleotide (FGAR) and glutamine to yield formylglycinamidine ribonucleotide (FGAM) and glutamate. The FGAM synthase complex is composed of three subunits. PurQ produces an ammonia molecule by converting glutamine to glutamate. PurL transfers the ammonia molecule to FGAR to form FGAM in an ATP-dependent manner. PurS interacts with PurQ and PurL and is thought to assist in the transfer of the ammonia molecule from PurQ to PurL.</text>
</comment>
<feature type="binding site" evidence="8">
    <location>
        <position position="247"/>
    </location>
    <ligand>
        <name>substrate</name>
    </ligand>
</feature>
<gene>
    <name evidence="8" type="primary">purL</name>
    <name evidence="12" type="ordered locus">Trad_1554</name>
</gene>
<evidence type="ECO:0000259" key="10">
    <source>
        <dbReference type="Pfam" id="PF02769"/>
    </source>
</evidence>
<dbReference type="PANTHER" id="PTHR43555">
    <property type="entry name" value="PHOSPHORIBOSYLFORMYLGLYCINAMIDINE SYNTHASE SUBUNIT PURL"/>
    <property type="match status" value="1"/>
</dbReference>
<keyword evidence="13" id="KW-1185">Reference proteome</keyword>
<keyword evidence="7 8" id="KW-0460">Magnesium</keyword>
<keyword evidence="6 8" id="KW-0067">ATP-binding</keyword>
<dbReference type="InterPro" id="IPR041609">
    <property type="entry name" value="PurL_linker"/>
</dbReference>